<dbReference type="GO" id="GO:0016491">
    <property type="term" value="F:oxidoreductase activity"/>
    <property type="evidence" value="ECO:0007669"/>
    <property type="project" value="UniProtKB-KW"/>
</dbReference>
<evidence type="ECO:0000313" key="4">
    <source>
        <dbReference type="EMBL" id="RHZ90806.1"/>
    </source>
</evidence>
<dbReference type="InterPro" id="IPR036291">
    <property type="entry name" value="NAD(P)-bd_dom_sf"/>
</dbReference>
<dbReference type="RefSeq" id="WP_119001475.1">
    <property type="nucleotide sequence ID" value="NZ_QWGP01000045.1"/>
</dbReference>
<evidence type="ECO:0000256" key="2">
    <source>
        <dbReference type="ARBA" id="ARBA00023002"/>
    </source>
</evidence>
<dbReference type="EMBL" id="QWGP01000045">
    <property type="protein sequence ID" value="RHZ90806.1"/>
    <property type="molecule type" value="Genomic_DNA"/>
</dbReference>
<proteinExistence type="inferred from homology"/>
<organism evidence="4 5">
    <name type="scientific">Cereibacter sphaeroides</name>
    <name type="common">Rhodobacter sphaeroides</name>
    <dbReference type="NCBI Taxonomy" id="1063"/>
    <lineage>
        <taxon>Bacteria</taxon>
        <taxon>Pseudomonadati</taxon>
        <taxon>Pseudomonadota</taxon>
        <taxon>Alphaproteobacteria</taxon>
        <taxon>Rhodobacterales</taxon>
        <taxon>Paracoccaceae</taxon>
        <taxon>Cereibacter</taxon>
    </lineage>
</organism>
<dbReference type="InterPro" id="IPR051122">
    <property type="entry name" value="SDR_DHRS6-like"/>
</dbReference>
<dbReference type="PANTHER" id="PTHR43477:SF1">
    <property type="entry name" value="DIHYDROANTICAPSIN 7-DEHYDROGENASE"/>
    <property type="match status" value="1"/>
</dbReference>
<evidence type="ECO:0000256" key="3">
    <source>
        <dbReference type="SAM" id="MobiDB-lite"/>
    </source>
</evidence>
<dbReference type="SUPFAM" id="SSF51735">
    <property type="entry name" value="NAD(P)-binding Rossmann-fold domains"/>
    <property type="match status" value="1"/>
</dbReference>
<protein>
    <submittedName>
        <fullName evidence="4">SDR family oxidoreductase</fullName>
    </submittedName>
</protein>
<feature type="region of interest" description="Disordered" evidence="3">
    <location>
        <begin position="268"/>
        <end position="292"/>
    </location>
</feature>
<sequence>MAGEEMHPAPRRRFEGKVVLVVGAGRPVDGWSNGAAAAAAYAAEGALVACLDHEAAAADRIAELIEEAGGRALPLVASATDMGQMEAAVTRTLGLGGRIDVLHNNVGATVMGGPVEIGEPEFLRAVELNLGSVWRSCKLVIPHMVAQGGGAIVNISSLAAIRWTGYEYFAYSAAKAAVNQATVAVALQYARQGIRANCVLPGAIDTPLIYREIAGSYGSVEEMRAARGAMVPCGFTGRPEDVAAAALFLASDEARFITGVCLPVDGGQSASATGAGPQPRPAAPPVAAAVAS</sequence>
<name>A0AAX1UFI7_CERSP</name>
<gene>
    <name evidence="4" type="ORF">D1114_21975</name>
</gene>
<reference evidence="4 5" key="1">
    <citation type="submission" date="2018-08" db="EMBL/GenBank/DDBJ databases">
        <title>Draft genome sequence of Rhodobacter sphaeroides FY.</title>
        <authorList>
            <person name="Rayyan A."/>
            <person name="Meyer T.E."/>
            <person name="Kyndt J.A."/>
        </authorList>
    </citation>
    <scope>NUCLEOTIDE SEQUENCE [LARGE SCALE GENOMIC DNA]</scope>
    <source>
        <strain evidence="4 5">FY</strain>
    </source>
</reference>
<comment type="caution">
    <text evidence="4">The sequence shown here is derived from an EMBL/GenBank/DDBJ whole genome shotgun (WGS) entry which is preliminary data.</text>
</comment>
<dbReference type="PANTHER" id="PTHR43477">
    <property type="entry name" value="DIHYDROANTICAPSIN 7-DEHYDROGENASE"/>
    <property type="match status" value="1"/>
</dbReference>
<accession>A0AAX1UFI7</accession>
<dbReference type="PRINTS" id="PR00081">
    <property type="entry name" value="GDHRDH"/>
</dbReference>
<dbReference type="CDD" id="cd05233">
    <property type="entry name" value="SDR_c"/>
    <property type="match status" value="1"/>
</dbReference>
<dbReference type="Gene3D" id="3.40.50.720">
    <property type="entry name" value="NAD(P)-binding Rossmann-like Domain"/>
    <property type="match status" value="1"/>
</dbReference>
<dbReference type="FunFam" id="3.40.50.720:FF:000084">
    <property type="entry name" value="Short-chain dehydrogenase reductase"/>
    <property type="match status" value="1"/>
</dbReference>
<evidence type="ECO:0000313" key="5">
    <source>
        <dbReference type="Proteomes" id="UP000266305"/>
    </source>
</evidence>
<dbReference type="Proteomes" id="UP000266305">
    <property type="component" value="Unassembled WGS sequence"/>
</dbReference>
<dbReference type="Pfam" id="PF13561">
    <property type="entry name" value="adh_short_C2"/>
    <property type="match status" value="1"/>
</dbReference>
<evidence type="ECO:0000256" key="1">
    <source>
        <dbReference type="ARBA" id="ARBA00006484"/>
    </source>
</evidence>
<keyword evidence="2" id="KW-0560">Oxidoreductase</keyword>
<comment type="similarity">
    <text evidence="1">Belongs to the short-chain dehydrogenases/reductases (SDR) family.</text>
</comment>
<dbReference type="InterPro" id="IPR002347">
    <property type="entry name" value="SDR_fam"/>
</dbReference>
<dbReference type="AlphaFoldDB" id="A0AAX1UFI7"/>
<dbReference type="PRINTS" id="PR00080">
    <property type="entry name" value="SDRFAMILY"/>
</dbReference>